<dbReference type="KEGG" id="oar:OA238_c09060"/>
<reference evidence="1 2" key="1">
    <citation type="journal article" date="2013" name="PLoS ONE">
        <title>Poles Apart: Arctic and Antarctic Octadecabacter strains Share High Genome Plasticity and a New Type of Xanthorhodopsin.</title>
        <authorList>
            <person name="Vollmers J."/>
            <person name="Voget S."/>
            <person name="Dietrich S."/>
            <person name="Gollnow K."/>
            <person name="Smits M."/>
            <person name="Meyer K."/>
            <person name="Brinkhoff T."/>
            <person name="Simon M."/>
            <person name="Daniel R."/>
        </authorList>
    </citation>
    <scope>NUCLEOTIDE SEQUENCE [LARGE SCALE GENOMIC DNA]</scope>
    <source>
        <strain evidence="1 2">238</strain>
    </source>
</reference>
<name>M9RMT2_9RHOB</name>
<protein>
    <recommendedName>
        <fullName evidence="3">DUF2478 domain-containing protein</fullName>
    </recommendedName>
</protein>
<dbReference type="HOGENOM" id="CLU_106681_0_0_5"/>
<accession>M9RMT2</accession>
<proteinExistence type="predicted"/>
<keyword evidence="2" id="KW-1185">Reference proteome</keyword>
<organism evidence="1 2">
    <name type="scientific">Octadecabacter arcticus 238</name>
    <dbReference type="NCBI Taxonomy" id="391616"/>
    <lineage>
        <taxon>Bacteria</taxon>
        <taxon>Pseudomonadati</taxon>
        <taxon>Pseudomonadota</taxon>
        <taxon>Alphaproteobacteria</taxon>
        <taxon>Rhodobacterales</taxon>
        <taxon>Roseobacteraceae</taxon>
        <taxon>Octadecabacter</taxon>
    </lineage>
</organism>
<evidence type="ECO:0008006" key="3">
    <source>
        <dbReference type="Google" id="ProtNLM"/>
    </source>
</evidence>
<evidence type="ECO:0000313" key="2">
    <source>
        <dbReference type="Proteomes" id="UP000004688"/>
    </source>
</evidence>
<dbReference type="RefSeq" id="WP_015494335.1">
    <property type="nucleotide sequence ID" value="NC_020908.1"/>
</dbReference>
<dbReference type="EMBL" id="CP003742">
    <property type="protein sequence ID" value="AGI71115.1"/>
    <property type="molecule type" value="Genomic_DNA"/>
</dbReference>
<dbReference type="OrthoDB" id="5918880at2"/>
<gene>
    <name evidence="1" type="ORF">OA238_c09060</name>
</gene>
<dbReference type="Proteomes" id="UP000004688">
    <property type="component" value="Chromosome"/>
</dbReference>
<evidence type="ECO:0000313" key="1">
    <source>
        <dbReference type="EMBL" id="AGI71115.1"/>
    </source>
</evidence>
<sequence length="168" mass="18046">MLGYVNIQGRGTIDDLLYALAEDLAGRGLRVAGAVQRNLPDEADTSCDMDLKILTGTRTIRISQSLGVHASGCRLDPQALEEAVGEVEASLNAPKPPDLLIVNKFGRQEAEGRGFRTAISAALVRDIPTLIGVRDGYLADLENWAGDMAHSVSADQIEDWCKRAIATD</sequence>
<dbReference type="AlphaFoldDB" id="M9RMT2"/>
<dbReference type="STRING" id="391616.OA238_c09060"/>
<dbReference type="eggNOG" id="COG1618">
    <property type="taxonomic scope" value="Bacteria"/>
</dbReference>
<dbReference type="Pfam" id="PF10649">
    <property type="entry name" value="DUF2478"/>
    <property type="match status" value="1"/>
</dbReference>
<dbReference type="InterPro" id="IPR018912">
    <property type="entry name" value="DUF2478"/>
</dbReference>